<dbReference type="NCBIfam" id="TIGR02794">
    <property type="entry name" value="tolA_full"/>
    <property type="match status" value="1"/>
</dbReference>
<dbReference type="Gene3D" id="3.30.1150.10">
    <property type="match status" value="1"/>
</dbReference>
<organism evidence="2 3">
    <name type="scientific">Leclercia pneumoniae</name>
    <dbReference type="NCBI Taxonomy" id="2815358"/>
    <lineage>
        <taxon>Bacteria</taxon>
        <taxon>Pseudomonadati</taxon>
        <taxon>Pseudomonadota</taxon>
        <taxon>Gammaproteobacteria</taxon>
        <taxon>Enterobacterales</taxon>
        <taxon>Enterobacteriaceae</taxon>
        <taxon>Leclercia</taxon>
    </lineage>
</organism>
<dbReference type="RefSeq" id="WP_207292102.1">
    <property type="nucleotide sequence ID" value="NZ_CP071383.1"/>
</dbReference>
<reference evidence="2 3" key="1">
    <citation type="submission" date="2021-06" db="EMBL/GenBank/DDBJ databases">
        <title>Leclercia pneumoniae sp. nov.</title>
        <authorList>
            <person name="Hoenemann M."/>
            <person name="Viehweger A."/>
            <person name="Dietze N."/>
        </authorList>
    </citation>
    <scope>NUCLEOTIDE SEQUENCE [LARGE SCALE GENOMIC DNA]</scope>
    <source>
        <strain evidence="3">49125</strain>
    </source>
</reference>
<accession>A0ABX8JX80</accession>
<evidence type="ECO:0000313" key="3">
    <source>
        <dbReference type="Proteomes" id="UP000683497"/>
    </source>
</evidence>
<sequence length="128" mass="13878">MTLVPSQRITTFWLLVPFLLAACAGSHKNAPFPPDISQADLVKIDAYGEQVRQAISEQMPDNDTWSGKECTVMISILPDGMLVKVEAEKGDPELCQAAVSAVARAKIPPAPDAKTGEIFKKAYLDFAM</sequence>
<dbReference type="Proteomes" id="UP000683497">
    <property type="component" value="Chromosome"/>
</dbReference>
<gene>
    <name evidence="2" type="primary">tolA</name>
    <name evidence="2" type="ORF">KQ929_06500</name>
</gene>
<dbReference type="EMBL" id="CP076838">
    <property type="protein sequence ID" value="QWW80876.1"/>
    <property type="molecule type" value="Genomic_DNA"/>
</dbReference>
<keyword evidence="1" id="KW-0732">Signal</keyword>
<dbReference type="Pfam" id="PF06519">
    <property type="entry name" value="TolA"/>
    <property type="match status" value="1"/>
</dbReference>
<feature type="chain" id="PRO_5046130722" evidence="1">
    <location>
        <begin position="30"/>
        <end position="128"/>
    </location>
</feature>
<proteinExistence type="predicted"/>
<dbReference type="SUPFAM" id="SSF74653">
    <property type="entry name" value="TolA/TonB C-terminal domain"/>
    <property type="match status" value="1"/>
</dbReference>
<name>A0ABX8JX80_9ENTR</name>
<evidence type="ECO:0000313" key="2">
    <source>
        <dbReference type="EMBL" id="QWW80876.1"/>
    </source>
</evidence>
<protein>
    <submittedName>
        <fullName evidence="2">Cell envelope integrity protein TolA</fullName>
    </submittedName>
</protein>
<keyword evidence="3" id="KW-1185">Reference proteome</keyword>
<evidence type="ECO:0000256" key="1">
    <source>
        <dbReference type="SAM" id="SignalP"/>
    </source>
</evidence>
<dbReference type="InterPro" id="IPR014161">
    <property type="entry name" value="Tol-Pal_TolA"/>
</dbReference>
<feature type="signal peptide" evidence="1">
    <location>
        <begin position="1"/>
        <end position="29"/>
    </location>
</feature>